<sequence length="449" mass="48820">MAPAKPTVKAAPKKANAKLSELDILIEKHAKATKLLADAKAENAKHPFILCPLLSLEEYEDEDIAAPPKKKARAKAAPIPDTFEDDAMAGFIGADRVIASGDASSSPVPVVSDEEEDEEADNDLPVLIDTEDMVIEEPAGKPIASRKAAYRKVSRVTQSTFSPASARLANAGRFVVHVNIATGDGFPADHADFSWKAVSEAAAASAATELADRFAMAEKSEEHRGQLINYAWGGAAQLRGEIKTLCKAAVDLYGIPRNFTQAEIVGHVKFLNGKKGIFKYGGIDLAKQTYDVHQPFGAPFYPVVMRKQWFDNLKAEGVRTSAFERYIDSPVPTLTIITGATENSLKEWATGVRIQIKFTEEEFAPRYHHHRAALLTLQTRSPTWFGNFQRELYSQIVSTSNFAHLKRIISPPDGDELDGVDFDALEASVTAQTTPDAVPDAPSTTVTDA</sequence>
<evidence type="ECO:0000256" key="1">
    <source>
        <dbReference type="SAM" id="MobiDB-lite"/>
    </source>
</evidence>
<name>A0AAD7EHE1_9AGAR</name>
<dbReference type="Proteomes" id="UP001218218">
    <property type="component" value="Unassembled WGS sequence"/>
</dbReference>
<proteinExistence type="predicted"/>
<dbReference type="Pfam" id="PF20149">
    <property type="entry name" value="DUF6532"/>
    <property type="match status" value="1"/>
</dbReference>
<evidence type="ECO:0000313" key="4">
    <source>
        <dbReference type="Proteomes" id="UP001218218"/>
    </source>
</evidence>
<evidence type="ECO:0000313" key="3">
    <source>
        <dbReference type="EMBL" id="KAJ7323535.1"/>
    </source>
</evidence>
<keyword evidence="4" id="KW-1185">Reference proteome</keyword>
<feature type="domain" description="DUF6532" evidence="2">
    <location>
        <begin position="176"/>
        <end position="375"/>
    </location>
</feature>
<feature type="compositionally biased region" description="Low complexity" evidence="1">
    <location>
        <begin position="100"/>
        <end position="111"/>
    </location>
</feature>
<accession>A0AAD7EHE1</accession>
<dbReference type="AlphaFoldDB" id="A0AAD7EHE1"/>
<gene>
    <name evidence="3" type="ORF">DFH08DRAFT_969087</name>
</gene>
<protein>
    <recommendedName>
        <fullName evidence="2">DUF6532 domain-containing protein</fullName>
    </recommendedName>
</protein>
<organism evidence="3 4">
    <name type="scientific">Mycena albidolilacea</name>
    <dbReference type="NCBI Taxonomy" id="1033008"/>
    <lineage>
        <taxon>Eukaryota</taxon>
        <taxon>Fungi</taxon>
        <taxon>Dikarya</taxon>
        <taxon>Basidiomycota</taxon>
        <taxon>Agaricomycotina</taxon>
        <taxon>Agaricomycetes</taxon>
        <taxon>Agaricomycetidae</taxon>
        <taxon>Agaricales</taxon>
        <taxon>Marasmiineae</taxon>
        <taxon>Mycenaceae</taxon>
        <taxon>Mycena</taxon>
    </lineage>
</organism>
<dbReference type="EMBL" id="JARIHO010000046">
    <property type="protein sequence ID" value="KAJ7323535.1"/>
    <property type="molecule type" value="Genomic_DNA"/>
</dbReference>
<dbReference type="InterPro" id="IPR045341">
    <property type="entry name" value="DUF6532"/>
</dbReference>
<evidence type="ECO:0000259" key="2">
    <source>
        <dbReference type="Pfam" id="PF20149"/>
    </source>
</evidence>
<comment type="caution">
    <text evidence="3">The sequence shown here is derived from an EMBL/GenBank/DDBJ whole genome shotgun (WGS) entry which is preliminary data.</text>
</comment>
<reference evidence="3" key="1">
    <citation type="submission" date="2023-03" db="EMBL/GenBank/DDBJ databases">
        <title>Massive genome expansion in bonnet fungi (Mycena s.s.) driven by repeated elements and novel gene families across ecological guilds.</title>
        <authorList>
            <consortium name="Lawrence Berkeley National Laboratory"/>
            <person name="Harder C.B."/>
            <person name="Miyauchi S."/>
            <person name="Viragh M."/>
            <person name="Kuo A."/>
            <person name="Thoen E."/>
            <person name="Andreopoulos B."/>
            <person name="Lu D."/>
            <person name="Skrede I."/>
            <person name="Drula E."/>
            <person name="Henrissat B."/>
            <person name="Morin E."/>
            <person name="Kohler A."/>
            <person name="Barry K."/>
            <person name="LaButti K."/>
            <person name="Morin E."/>
            <person name="Salamov A."/>
            <person name="Lipzen A."/>
            <person name="Mereny Z."/>
            <person name="Hegedus B."/>
            <person name="Baldrian P."/>
            <person name="Stursova M."/>
            <person name="Weitz H."/>
            <person name="Taylor A."/>
            <person name="Grigoriev I.V."/>
            <person name="Nagy L.G."/>
            <person name="Martin F."/>
            <person name="Kauserud H."/>
        </authorList>
    </citation>
    <scope>NUCLEOTIDE SEQUENCE</scope>
    <source>
        <strain evidence="3">CBHHK002</strain>
    </source>
</reference>
<feature type="region of interest" description="Disordered" evidence="1">
    <location>
        <begin position="100"/>
        <end position="121"/>
    </location>
</feature>
<feature type="compositionally biased region" description="Acidic residues" evidence="1">
    <location>
        <begin position="112"/>
        <end position="121"/>
    </location>
</feature>